<dbReference type="InterPro" id="IPR023885">
    <property type="entry name" value="4Fe4S-binding_SPASM_dom"/>
</dbReference>
<dbReference type="Gene3D" id="3.20.20.70">
    <property type="entry name" value="Aldolase class I"/>
    <property type="match status" value="1"/>
</dbReference>
<comment type="caution">
    <text evidence="2">The sequence shown here is derived from an EMBL/GenBank/DDBJ whole genome shotgun (WGS) entry which is preliminary data.</text>
</comment>
<dbReference type="RefSeq" id="WP_324182405.1">
    <property type="nucleotide sequence ID" value="NZ_BAABAW010000010.1"/>
</dbReference>
<protein>
    <submittedName>
        <fullName evidence="2">Grasp-with-spasm system SPASM domain peptide maturase</fullName>
    </submittedName>
</protein>
<reference evidence="2 3" key="1">
    <citation type="journal article" date="2013" name="Int. J. Syst. Evol. Microbiol.">
        <title>Aquimarina gracilis sp. nov., isolated from the gut microflora of a mussel, Mytilus coruscus, and emended description of Aquimarina spongiae.</title>
        <authorList>
            <person name="Park S.C."/>
            <person name="Choe H.N."/>
            <person name="Baik K.S."/>
            <person name="Seong C.N."/>
        </authorList>
    </citation>
    <scope>NUCLEOTIDE SEQUENCE [LARGE SCALE GENOMIC DNA]</scope>
    <source>
        <strain evidence="2 3">PSC32</strain>
    </source>
</reference>
<organism evidence="2 3">
    <name type="scientific">Aquimarina gracilis</name>
    <dbReference type="NCBI Taxonomy" id="874422"/>
    <lineage>
        <taxon>Bacteria</taxon>
        <taxon>Pseudomonadati</taxon>
        <taxon>Bacteroidota</taxon>
        <taxon>Flavobacteriia</taxon>
        <taxon>Flavobacteriales</taxon>
        <taxon>Flavobacteriaceae</taxon>
        <taxon>Aquimarina</taxon>
    </lineage>
</organism>
<keyword evidence="3" id="KW-1185">Reference proteome</keyword>
<dbReference type="SUPFAM" id="SSF102114">
    <property type="entry name" value="Radical SAM enzymes"/>
    <property type="match status" value="1"/>
</dbReference>
<evidence type="ECO:0000259" key="1">
    <source>
        <dbReference type="Pfam" id="PF13186"/>
    </source>
</evidence>
<dbReference type="InterPro" id="IPR013785">
    <property type="entry name" value="Aldolase_TIM"/>
</dbReference>
<name>A0ABU6A2T2_9FLAO</name>
<dbReference type="InterPro" id="IPR058240">
    <property type="entry name" value="rSAM_sf"/>
</dbReference>
<dbReference type="NCBIfam" id="TIGR04085">
    <property type="entry name" value="rSAM_more_4Fe4S"/>
    <property type="match status" value="1"/>
</dbReference>
<proteinExistence type="predicted"/>
<gene>
    <name evidence="2" type="primary">gwsS</name>
    <name evidence="2" type="ORF">U6A24_23125</name>
</gene>
<dbReference type="EMBL" id="JAYKLX010000016">
    <property type="protein sequence ID" value="MEB3348382.1"/>
    <property type="molecule type" value="Genomic_DNA"/>
</dbReference>
<dbReference type="Proteomes" id="UP001327027">
    <property type="component" value="Unassembled WGS sequence"/>
</dbReference>
<accession>A0ABU6A2T2</accession>
<evidence type="ECO:0000313" key="2">
    <source>
        <dbReference type="EMBL" id="MEB3348382.1"/>
    </source>
</evidence>
<sequence>MINNKFAILYKNCLLVKGVKNSIICDLHLRRYLEIPFHYVTILEDFQTNSIDTVKGSYDEKSKKEIDQFLKYLKDKDYIFFTDSIEQWKELDMQWFPRSTITNAVIDLKEDHYFFKNPFKIIQSLKALNCRFVQFRFFHEKEIGFEDLSNFLVLLEQTHLFSFEVLIRYNTAIGLEKYKSLCAKFKKVNLVLFNFKEIIKTNKSRIQVIKNDIKNEKCCGIISKNLFEVNAKKFAESIKYNSCLNRKLSIDKNGNIKNCPSMKHSYGNIETHRIEQIIDDQDFRKIWNLNKDQISICKVCEFRYICTDCRAYVEDPLDINSKPLKCGYDPYTNKWEDWSKNPLKKKSIEYYRLK</sequence>
<dbReference type="NCBIfam" id="TIGR04193">
    <property type="entry name" value="SPASM_w_grasp"/>
    <property type="match status" value="1"/>
</dbReference>
<dbReference type="InterPro" id="IPR026497">
    <property type="entry name" value="GRASP-with-SPASM"/>
</dbReference>
<dbReference type="Pfam" id="PF13186">
    <property type="entry name" value="SPASM"/>
    <property type="match status" value="1"/>
</dbReference>
<feature type="domain" description="4Fe4S-binding SPASM" evidence="1">
    <location>
        <begin position="244"/>
        <end position="301"/>
    </location>
</feature>
<evidence type="ECO:0000313" key="3">
    <source>
        <dbReference type="Proteomes" id="UP001327027"/>
    </source>
</evidence>